<dbReference type="Pfam" id="PF02738">
    <property type="entry name" value="MoCoBD_1"/>
    <property type="match status" value="2"/>
</dbReference>
<comment type="caution">
    <text evidence="2">The sequence shown here is derived from an EMBL/GenBank/DDBJ whole genome shotgun (WGS) entry which is preliminary data.</text>
</comment>
<dbReference type="InterPro" id="IPR012368">
    <property type="entry name" value="OxRdtase_Mopterin-bd_su_IorB"/>
</dbReference>
<dbReference type="InterPro" id="IPR046867">
    <property type="entry name" value="AldOxase/xan_DH_MoCoBD2"/>
</dbReference>
<evidence type="ECO:0000259" key="1">
    <source>
        <dbReference type="SMART" id="SM01008"/>
    </source>
</evidence>
<dbReference type="Gene3D" id="3.30.365.10">
    <property type="entry name" value="Aldehyde oxidase/xanthine dehydrogenase, molybdopterin binding domain"/>
    <property type="match status" value="4"/>
</dbReference>
<feature type="domain" description="Aldehyde oxidase/xanthine dehydrogenase a/b hammerhead" evidence="1">
    <location>
        <begin position="186"/>
        <end position="263"/>
    </location>
</feature>
<dbReference type="Pfam" id="PF20256">
    <property type="entry name" value="MoCoBD_2"/>
    <property type="match status" value="2"/>
</dbReference>
<protein>
    <submittedName>
        <fullName evidence="2">Xanthine dehydrogenase family protein molybdopterin-binding subunit</fullName>
    </submittedName>
</protein>
<dbReference type="InterPro" id="IPR000674">
    <property type="entry name" value="Ald_Oxase/Xan_DH_a/b"/>
</dbReference>
<reference evidence="2 3" key="1">
    <citation type="submission" date="2019-03" db="EMBL/GenBank/DDBJ databases">
        <title>Roseomonas sp. a novel Roseomonas species isolated from Sea whip Gorgonian.</title>
        <authorList>
            <person name="Li F."/>
            <person name="Pan X."/>
            <person name="Huang S."/>
            <person name="Li Z."/>
            <person name="Meng B."/>
        </authorList>
    </citation>
    <scope>NUCLEOTIDE SEQUENCE [LARGE SCALE GENOMIC DNA]</scope>
    <source>
        <strain evidence="2 3">M0104</strain>
    </source>
</reference>
<dbReference type="RefSeq" id="WP_160935791.1">
    <property type="nucleotide sequence ID" value="NZ_SNVJ01000003.1"/>
</dbReference>
<dbReference type="GO" id="GO:0016491">
    <property type="term" value="F:oxidoreductase activity"/>
    <property type="evidence" value="ECO:0007669"/>
    <property type="project" value="InterPro"/>
</dbReference>
<dbReference type="PANTHER" id="PTHR47495:SF1">
    <property type="entry name" value="BLL3820 PROTEIN"/>
    <property type="match status" value="1"/>
</dbReference>
<dbReference type="PANTHER" id="PTHR47495">
    <property type="entry name" value="ALDEHYDE DEHYDROGENASE"/>
    <property type="match status" value="1"/>
</dbReference>
<dbReference type="EMBL" id="SNVJ01000003">
    <property type="protein sequence ID" value="MXP62674.1"/>
    <property type="molecule type" value="Genomic_DNA"/>
</dbReference>
<accession>A0A845B998</accession>
<dbReference type="InterPro" id="IPR052516">
    <property type="entry name" value="N-heterocyclic_Hydroxylase"/>
</dbReference>
<dbReference type="SUPFAM" id="SSF56003">
    <property type="entry name" value="Molybdenum cofactor-binding domain"/>
    <property type="match status" value="2"/>
</dbReference>
<dbReference type="PIRSF" id="PIRSF036389">
    <property type="entry name" value="IOR_B"/>
    <property type="match status" value="1"/>
</dbReference>
<dbReference type="AlphaFoldDB" id="A0A845B998"/>
<evidence type="ECO:0000313" key="3">
    <source>
        <dbReference type="Proteomes" id="UP000460715"/>
    </source>
</evidence>
<dbReference type="OrthoDB" id="9767994at2"/>
<name>A0A845B998_9PROT</name>
<dbReference type="InterPro" id="IPR037165">
    <property type="entry name" value="AldOxase/xan_DH_Mopterin-bd_sf"/>
</dbReference>
<keyword evidence="3" id="KW-1185">Reference proteome</keyword>
<dbReference type="Proteomes" id="UP000460715">
    <property type="component" value="Unassembled WGS sequence"/>
</dbReference>
<gene>
    <name evidence="2" type="ORF">E0493_04810</name>
</gene>
<dbReference type="Gene3D" id="3.90.1170.50">
    <property type="entry name" value="Aldehyde oxidase/xanthine dehydrogenase, a/b hammerhead"/>
    <property type="match status" value="1"/>
</dbReference>
<organism evidence="2 3">
    <name type="scientific">Teichococcus coralli</name>
    <dbReference type="NCBI Taxonomy" id="2545983"/>
    <lineage>
        <taxon>Bacteria</taxon>
        <taxon>Pseudomonadati</taxon>
        <taxon>Pseudomonadota</taxon>
        <taxon>Alphaproteobacteria</taxon>
        <taxon>Acetobacterales</taxon>
        <taxon>Roseomonadaceae</taxon>
        <taxon>Roseomonas</taxon>
    </lineage>
</organism>
<evidence type="ECO:0000313" key="2">
    <source>
        <dbReference type="EMBL" id="MXP62674.1"/>
    </source>
</evidence>
<dbReference type="InterPro" id="IPR008274">
    <property type="entry name" value="AldOxase/xan_DH_MoCoBD1"/>
</dbReference>
<sequence length="713" mass="75634">MNLAYSLATGGAEAAHSLPGSLAVQPRLSRWLRIAADGAVTLTPGKVELGQGILTALAQIAAEELDVALERIRLRPAATPDSPDEGVTSGSLSVQECGMALRQACAEARAIFLSVAAQRSGVPMEAIRVEDGAFFGPEGRLGSYGELAEQDLLETDATGQAAPKPPAAHRIVGRPVPRLDLMDKLTGAPRFLHDLRLPEMLHARVIRPPARRARLVALRDGALPPGARLVRDGSFLAVVAPSETAAEAAAARLASRAEWQAEDSLPEMAALPDWLAAAAAEESTVAERDAELPPAAHQVSARFFRPFLAHASVAPSCAVARWQEDALEVWTHSQGVYNLRADLALALRMPAERIAVRHAEGAGCYGHNGADDVALDAALAARACPGRPVRLRWSRAQELAWSPHSPATLVRVEASLDAAGRLRHWRSEITGNGHSSRPGRARSPTLLAAQDLEAPFPHPVAVNAPAKAGGGAQRNAEPGYAIPALHITLRRLTEMPLRSSALRGLGALINVWANESVMDELAERIGEDPLAFRLRHLEDARTAAVLREVAGLCGWPRGDKAEGVGRGLAAARYKGSGAWCAVAAEVEAAEVVRVRRLWIAADVGQVINPDGALNQLEGGAIQATSIALKEEVAFNRRTVTSDAWERYPVLRFSEVPKVEARLLSRPEEPPLGAGECSMGPTIAAIAAAIHDALGVRPRALPFTPDNLAAAMEP</sequence>
<proteinExistence type="predicted"/>
<dbReference type="SMART" id="SM01008">
    <property type="entry name" value="Ald_Xan_dh_C"/>
    <property type="match status" value="1"/>
</dbReference>